<dbReference type="PROSITE" id="PS51318">
    <property type="entry name" value="TAT"/>
    <property type="match status" value="1"/>
</dbReference>
<reference evidence="6" key="1">
    <citation type="submission" date="2022-01" db="EMBL/GenBank/DDBJ databases">
        <title>Nocardioidaceae gen. sp. A5X3R13.</title>
        <authorList>
            <person name="Lopez Marin M.A."/>
            <person name="Uhlik O."/>
        </authorList>
    </citation>
    <scope>NUCLEOTIDE SEQUENCE</scope>
    <source>
        <strain evidence="6">A5X3R13</strain>
    </source>
</reference>
<dbReference type="EMBL" id="CP094970">
    <property type="protein sequence ID" value="UYM07737.1"/>
    <property type="molecule type" value="Genomic_DNA"/>
</dbReference>
<name>A0AA46YMG5_9ACTN</name>
<dbReference type="GO" id="GO:0043190">
    <property type="term" value="C:ATP-binding cassette (ABC) transporter complex"/>
    <property type="evidence" value="ECO:0007669"/>
    <property type="project" value="InterPro"/>
</dbReference>
<protein>
    <submittedName>
        <fullName evidence="6">ABC transporter substrate-binding protein</fullName>
    </submittedName>
</protein>
<dbReference type="GO" id="GO:0042597">
    <property type="term" value="C:periplasmic space"/>
    <property type="evidence" value="ECO:0007669"/>
    <property type="project" value="UniProtKB-ARBA"/>
</dbReference>
<dbReference type="Gene3D" id="3.40.190.10">
    <property type="entry name" value="Periplasmic binding protein-like II"/>
    <property type="match status" value="1"/>
</dbReference>
<dbReference type="InterPro" id="IPR000914">
    <property type="entry name" value="SBP_5_dom"/>
</dbReference>
<feature type="domain" description="Solute-binding protein family 5" evidence="5">
    <location>
        <begin position="89"/>
        <end position="403"/>
    </location>
</feature>
<dbReference type="Gene3D" id="3.10.105.10">
    <property type="entry name" value="Dipeptide-binding Protein, Domain 3"/>
    <property type="match status" value="1"/>
</dbReference>
<dbReference type="PIRSF" id="PIRSF002741">
    <property type="entry name" value="MppA"/>
    <property type="match status" value="1"/>
</dbReference>
<evidence type="ECO:0000256" key="1">
    <source>
        <dbReference type="ARBA" id="ARBA00004196"/>
    </source>
</evidence>
<accession>A0AA46YMG5</accession>
<dbReference type="SUPFAM" id="SSF53850">
    <property type="entry name" value="Periplasmic binding protein-like II"/>
    <property type="match status" value="1"/>
</dbReference>
<comment type="subcellular location">
    <subcellularLocation>
        <location evidence="1">Cell envelope</location>
    </subcellularLocation>
</comment>
<dbReference type="GO" id="GO:0015833">
    <property type="term" value="P:peptide transport"/>
    <property type="evidence" value="ECO:0007669"/>
    <property type="project" value="TreeGrafter"/>
</dbReference>
<organism evidence="6 7">
    <name type="scientific">Solicola gregarius</name>
    <dbReference type="NCBI Taxonomy" id="2908642"/>
    <lineage>
        <taxon>Bacteria</taxon>
        <taxon>Bacillati</taxon>
        <taxon>Actinomycetota</taxon>
        <taxon>Actinomycetes</taxon>
        <taxon>Propionibacteriales</taxon>
        <taxon>Nocardioidaceae</taxon>
        <taxon>Solicola</taxon>
    </lineage>
</organism>
<comment type="similarity">
    <text evidence="2">Belongs to the bacterial solute-binding protein 5 family.</text>
</comment>
<gene>
    <name evidence="6" type="ORF">L0C25_11905</name>
</gene>
<keyword evidence="7" id="KW-1185">Reference proteome</keyword>
<dbReference type="GO" id="GO:0030313">
    <property type="term" value="C:cell envelope"/>
    <property type="evidence" value="ECO:0007669"/>
    <property type="project" value="UniProtKB-SubCell"/>
</dbReference>
<keyword evidence="3" id="KW-0813">Transport</keyword>
<dbReference type="RefSeq" id="WP_271636711.1">
    <property type="nucleotide sequence ID" value="NZ_CP094970.1"/>
</dbReference>
<evidence type="ECO:0000256" key="2">
    <source>
        <dbReference type="ARBA" id="ARBA00005695"/>
    </source>
</evidence>
<evidence type="ECO:0000313" key="6">
    <source>
        <dbReference type="EMBL" id="UYM07737.1"/>
    </source>
</evidence>
<dbReference type="Pfam" id="PF00496">
    <property type="entry name" value="SBP_bac_5"/>
    <property type="match status" value="1"/>
</dbReference>
<sequence>MATPARSTRSPANLSRRGFLGLSLGAGMLLALEACGGTSTGVGTSGGTIKWAWQLPTTWDPVTSSAGSDVQMLALVYDPITALDRQGNAVPWLAESWAYDKSGTKVTFTLRPGLKFSDGSPLDAAAVVKSIERGRTQDGSLIAPQMTTIKRVSASGARDVVVELSEIDYQYPLLFAGKTGMVVNPAAFQDDVDSLATQPAGSGPFAVTAYTQNDHATMKKNTNFFAADEIKVSAFELYPQADPATVVASVQSGQYNVARLAGAQVQQAEDAGLDVQVIESMYVNCLDVHAGMEPFKDPAVVEALKYAIDREKIKKVANFGVGDVNYQPFPPGYVGYNPDLADLYAYDPEKARTLLSDAGVTLPVPAVLTNSGLADAAVEQIQSQLNEVGFDATIETIPSTQHTQLVYIEHSRALTYDGFAGRESPVQAFQVLFGAEGLMNPDRASNPKLVAQLKKVKETPTDADEYPALLQEATKIAVTTFPNTFLYLAPAIVARNNVSDLPGLPSLMRFEGVSAS</sequence>
<dbReference type="InterPro" id="IPR030678">
    <property type="entry name" value="Peptide/Ni-bd"/>
</dbReference>
<dbReference type="AlphaFoldDB" id="A0AA46YMG5"/>
<dbReference type="InterPro" id="IPR039424">
    <property type="entry name" value="SBP_5"/>
</dbReference>
<dbReference type="Proteomes" id="UP001164390">
    <property type="component" value="Chromosome"/>
</dbReference>
<evidence type="ECO:0000313" key="7">
    <source>
        <dbReference type="Proteomes" id="UP001164390"/>
    </source>
</evidence>
<dbReference type="KEGG" id="sgrg:L0C25_11905"/>
<proteinExistence type="inferred from homology"/>
<evidence type="ECO:0000259" key="5">
    <source>
        <dbReference type="Pfam" id="PF00496"/>
    </source>
</evidence>
<dbReference type="InterPro" id="IPR006311">
    <property type="entry name" value="TAT_signal"/>
</dbReference>
<evidence type="ECO:0000256" key="3">
    <source>
        <dbReference type="ARBA" id="ARBA00022448"/>
    </source>
</evidence>
<dbReference type="PANTHER" id="PTHR30290">
    <property type="entry name" value="PERIPLASMIC BINDING COMPONENT OF ABC TRANSPORTER"/>
    <property type="match status" value="1"/>
</dbReference>
<dbReference type="GO" id="GO:1904680">
    <property type="term" value="F:peptide transmembrane transporter activity"/>
    <property type="evidence" value="ECO:0007669"/>
    <property type="project" value="TreeGrafter"/>
</dbReference>
<evidence type="ECO:0000256" key="4">
    <source>
        <dbReference type="ARBA" id="ARBA00022729"/>
    </source>
</evidence>
<keyword evidence="4" id="KW-0732">Signal</keyword>
<dbReference type="PANTHER" id="PTHR30290:SF10">
    <property type="entry name" value="PERIPLASMIC OLIGOPEPTIDE-BINDING PROTEIN-RELATED"/>
    <property type="match status" value="1"/>
</dbReference>